<sequence length="147" mass="16190">MKQPNDPDAADYMAAAGCFCLASRQAARKITRLYDSYMQESGIRITQFTILSQLMLRGEMPIGKLAGILGMERTTLTRNLALLEQEKWISIKTGDDPRARMIGITGQGRGVVRRSFPFWSRAQAQIGKLLGADGQAALKLLSSRNLG</sequence>
<dbReference type="InterPro" id="IPR000835">
    <property type="entry name" value="HTH_MarR-typ"/>
</dbReference>
<accession>A0A7Y4GRL0</accession>
<dbReference type="Pfam" id="PF01047">
    <property type="entry name" value="MarR"/>
    <property type="match status" value="1"/>
</dbReference>
<gene>
    <name evidence="2" type="ORF">HCN58_13245</name>
</gene>
<dbReference type="RefSeq" id="WP_171579813.1">
    <property type="nucleotide sequence ID" value="NZ_JAAVLX010000004.1"/>
</dbReference>
<evidence type="ECO:0000313" key="2">
    <source>
        <dbReference type="EMBL" id="NOJ40551.1"/>
    </source>
</evidence>
<dbReference type="AlphaFoldDB" id="A0A7Y4GRL0"/>
<reference evidence="2 3" key="1">
    <citation type="submission" date="2020-03" db="EMBL/GenBank/DDBJ databases">
        <title>Bradyrhizobium diversity isolated from nodules of Indigofera sp.</title>
        <authorList>
            <person name="Klepa M."/>
            <person name="Helene L."/>
            <person name="Hungria M."/>
        </authorList>
    </citation>
    <scope>NUCLEOTIDE SEQUENCE [LARGE SCALE GENOMIC DNA]</scope>
    <source>
        <strain evidence="2 3">WSM 1791</strain>
    </source>
</reference>
<dbReference type="PANTHER" id="PTHR33164:SF105">
    <property type="entry name" value="TRANSCRIPTIONAL REPRESSOR PROTEIN-RELATED"/>
    <property type="match status" value="1"/>
</dbReference>
<dbReference type="InterPro" id="IPR036390">
    <property type="entry name" value="WH_DNA-bd_sf"/>
</dbReference>
<comment type="caution">
    <text evidence="2">The sequence shown here is derived from an EMBL/GenBank/DDBJ whole genome shotgun (WGS) entry which is preliminary data.</text>
</comment>
<dbReference type="PANTHER" id="PTHR33164">
    <property type="entry name" value="TRANSCRIPTIONAL REGULATOR, MARR FAMILY"/>
    <property type="match status" value="1"/>
</dbReference>
<organism evidence="2 3">
    <name type="scientific">Bradyrhizobium australiense</name>
    <dbReference type="NCBI Taxonomy" id="2721161"/>
    <lineage>
        <taxon>Bacteria</taxon>
        <taxon>Pseudomonadati</taxon>
        <taxon>Pseudomonadota</taxon>
        <taxon>Alphaproteobacteria</taxon>
        <taxon>Hyphomicrobiales</taxon>
        <taxon>Nitrobacteraceae</taxon>
        <taxon>Bradyrhizobium</taxon>
    </lineage>
</organism>
<dbReference type="EMBL" id="JAAVLX010000004">
    <property type="protein sequence ID" value="NOJ40551.1"/>
    <property type="molecule type" value="Genomic_DNA"/>
</dbReference>
<dbReference type="Gene3D" id="1.10.10.10">
    <property type="entry name" value="Winged helix-like DNA-binding domain superfamily/Winged helix DNA-binding domain"/>
    <property type="match status" value="1"/>
</dbReference>
<name>A0A7Y4GRL0_9BRAD</name>
<keyword evidence="3" id="KW-1185">Reference proteome</keyword>
<protein>
    <submittedName>
        <fullName evidence="2">Winged helix-turn-helix transcriptional regulator</fullName>
    </submittedName>
</protein>
<dbReference type="SMART" id="SM00347">
    <property type="entry name" value="HTH_MARR"/>
    <property type="match status" value="1"/>
</dbReference>
<evidence type="ECO:0000313" key="3">
    <source>
        <dbReference type="Proteomes" id="UP000544122"/>
    </source>
</evidence>
<dbReference type="InterPro" id="IPR036388">
    <property type="entry name" value="WH-like_DNA-bd_sf"/>
</dbReference>
<dbReference type="GO" id="GO:0003700">
    <property type="term" value="F:DNA-binding transcription factor activity"/>
    <property type="evidence" value="ECO:0007669"/>
    <property type="project" value="InterPro"/>
</dbReference>
<dbReference type="Proteomes" id="UP000544122">
    <property type="component" value="Unassembled WGS sequence"/>
</dbReference>
<dbReference type="InterPro" id="IPR039422">
    <property type="entry name" value="MarR/SlyA-like"/>
</dbReference>
<dbReference type="GO" id="GO:0006950">
    <property type="term" value="P:response to stress"/>
    <property type="evidence" value="ECO:0007669"/>
    <property type="project" value="TreeGrafter"/>
</dbReference>
<proteinExistence type="predicted"/>
<evidence type="ECO:0000259" key="1">
    <source>
        <dbReference type="SMART" id="SM00347"/>
    </source>
</evidence>
<dbReference type="SUPFAM" id="SSF46785">
    <property type="entry name" value="Winged helix' DNA-binding domain"/>
    <property type="match status" value="1"/>
</dbReference>
<feature type="domain" description="HTH marR-type" evidence="1">
    <location>
        <begin position="36"/>
        <end position="135"/>
    </location>
</feature>